<accession>A0ABW5ZGA5</accession>
<comment type="caution">
    <text evidence="1">The sequence shown here is derived from an EMBL/GenBank/DDBJ whole genome shotgun (WGS) entry which is preliminary data.</text>
</comment>
<protein>
    <submittedName>
        <fullName evidence="1">Extracellular matrix regulator RemB</fullName>
    </submittedName>
</protein>
<gene>
    <name evidence="1" type="primary">remB</name>
    <name evidence="1" type="ORF">ACFS5P_06695</name>
</gene>
<dbReference type="NCBIfam" id="NF046065">
    <property type="entry name" value="MtxRegRemB"/>
    <property type="match status" value="1"/>
</dbReference>
<dbReference type="RefSeq" id="WP_041123999.1">
    <property type="nucleotide sequence ID" value="NZ_JAFBDK010000020.1"/>
</dbReference>
<sequence length="85" mass="9620">MYVHIGEDAMVRMNDIVAIMDMQAAEDSLIMEQFMKDNDNGIVDLCQSACKSIVITDFKVYLSPLSSATLKKRAEKMSRPFGRKQ</sequence>
<dbReference type="InterPro" id="IPR007169">
    <property type="entry name" value="RemA-like"/>
</dbReference>
<dbReference type="Pfam" id="PF04025">
    <property type="entry name" value="RemA-like"/>
    <property type="match status" value="1"/>
</dbReference>
<reference evidence="2" key="1">
    <citation type="journal article" date="2019" name="Int. J. Syst. Evol. Microbiol.">
        <title>The Global Catalogue of Microorganisms (GCM) 10K type strain sequencing project: providing services to taxonomists for standard genome sequencing and annotation.</title>
        <authorList>
            <consortium name="The Broad Institute Genomics Platform"/>
            <consortium name="The Broad Institute Genome Sequencing Center for Infectious Disease"/>
            <person name="Wu L."/>
            <person name="Ma J."/>
        </authorList>
    </citation>
    <scope>NUCLEOTIDE SEQUENCE [LARGE SCALE GENOMIC DNA]</scope>
    <source>
        <strain evidence="2">KCTC 13528</strain>
    </source>
</reference>
<dbReference type="EMBL" id="JBHUPG010000011">
    <property type="protein sequence ID" value="MFD2911560.1"/>
    <property type="molecule type" value="Genomic_DNA"/>
</dbReference>
<evidence type="ECO:0000313" key="1">
    <source>
        <dbReference type="EMBL" id="MFD2911560.1"/>
    </source>
</evidence>
<proteinExistence type="predicted"/>
<evidence type="ECO:0000313" key="2">
    <source>
        <dbReference type="Proteomes" id="UP001597561"/>
    </source>
</evidence>
<organism evidence="1 2">
    <name type="scientific">Jeotgalibacillus terrae</name>
    <dbReference type="NCBI Taxonomy" id="587735"/>
    <lineage>
        <taxon>Bacteria</taxon>
        <taxon>Bacillati</taxon>
        <taxon>Bacillota</taxon>
        <taxon>Bacilli</taxon>
        <taxon>Bacillales</taxon>
        <taxon>Caryophanaceae</taxon>
        <taxon>Jeotgalibacillus</taxon>
    </lineage>
</organism>
<dbReference type="Proteomes" id="UP001597561">
    <property type="component" value="Unassembled WGS sequence"/>
</dbReference>
<keyword evidence="2" id="KW-1185">Reference proteome</keyword>
<name>A0ABW5ZGA5_9BACL</name>